<comment type="subunit">
    <text evidence="10">Probably interacts with PlsX.</text>
</comment>
<dbReference type="EC" id="2.3.1.275" evidence="10"/>
<dbReference type="GO" id="GO:0004366">
    <property type="term" value="F:glycerol-3-phosphate O-acyltransferase activity"/>
    <property type="evidence" value="ECO:0007669"/>
    <property type="project" value="UniProtKB-EC"/>
</dbReference>
<dbReference type="EMBL" id="JAHVAH010000001">
    <property type="protein sequence ID" value="MBW0144862.1"/>
    <property type="molecule type" value="Genomic_DNA"/>
</dbReference>
<gene>
    <name evidence="10 11" type="primary">plsY</name>
    <name evidence="11" type="ORF">KTQ36_06075</name>
</gene>
<comment type="caution">
    <text evidence="11">The sequence shown here is derived from an EMBL/GenBank/DDBJ whole genome shotgun (WGS) entry which is preliminary data.</text>
</comment>
<keyword evidence="6 10" id="KW-0443">Lipid metabolism</keyword>
<evidence type="ECO:0000256" key="5">
    <source>
        <dbReference type="ARBA" id="ARBA00022989"/>
    </source>
</evidence>
<feature type="transmembrane region" description="Helical" evidence="10">
    <location>
        <begin position="6"/>
        <end position="26"/>
    </location>
</feature>
<keyword evidence="12" id="KW-1185">Reference proteome</keyword>
<dbReference type="InterPro" id="IPR003811">
    <property type="entry name" value="G3P_acylTferase_PlsY"/>
</dbReference>
<accession>A0ABS6V6Q1</accession>
<keyword evidence="1 10" id="KW-1003">Cell membrane</keyword>
<keyword evidence="8 10" id="KW-0594">Phospholipid biosynthesis</keyword>
<evidence type="ECO:0000313" key="12">
    <source>
        <dbReference type="Proteomes" id="UP000698028"/>
    </source>
</evidence>
<evidence type="ECO:0000256" key="2">
    <source>
        <dbReference type="ARBA" id="ARBA00022516"/>
    </source>
</evidence>
<keyword evidence="11" id="KW-0012">Acyltransferase</keyword>
<comment type="function">
    <text evidence="10">Catalyzes the transfer of an acyl group from acyl-phosphate (acyl-PO(4)) to glycerol-3-phosphate (G3P) to form lysophosphatidic acid (LPA). This enzyme utilizes acyl-phosphate as fatty acyl donor, but not acyl-CoA or acyl-ACP.</text>
</comment>
<comment type="subcellular location">
    <subcellularLocation>
        <location evidence="10">Cell membrane</location>
        <topology evidence="10">Multi-pass membrane protein</topology>
    </subcellularLocation>
</comment>
<sequence>MLDALQHWPLLIGYVLGSIPFGLILVKAMGKGDIRETGSGNIGATNAVRAAGKGIGAIVLALDVLKAVAAILIARAYFPEGADIFAAFGAFVGHLYPVWLKFKGGKGVATLFGILFALTWQLGAIALAVWLLAFLITRMSSAGGLLAAASAPIAAAVLGETQYIPLLLGITLLIWWKHRQNVARILSGSEPRFGAKKADEEPGQDTPSTTL</sequence>
<dbReference type="Proteomes" id="UP000698028">
    <property type="component" value="Unassembled WGS sequence"/>
</dbReference>
<dbReference type="RefSeq" id="WP_218632818.1">
    <property type="nucleotide sequence ID" value="NZ_JAHVAH010000001.1"/>
</dbReference>
<dbReference type="NCBIfam" id="TIGR00023">
    <property type="entry name" value="glycerol-3-phosphate 1-O-acyltransferase PlsY"/>
    <property type="match status" value="1"/>
</dbReference>
<keyword evidence="5 10" id="KW-1133">Transmembrane helix</keyword>
<dbReference type="PANTHER" id="PTHR30309:SF0">
    <property type="entry name" value="GLYCEROL-3-PHOSPHATE ACYLTRANSFERASE-RELATED"/>
    <property type="match status" value="1"/>
</dbReference>
<reference evidence="11 12" key="1">
    <citation type="submission" date="2021-07" db="EMBL/GenBank/DDBJ databases">
        <title>The draft genome sequence of Sphingomicrobium sp. B8.</title>
        <authorList>
            <person name="Mu L."/>
        </authorList>
    </citation>
    <scope>NUCLEOTIDE SEQUENCE [LARGE SCALE GENOMIC DNA]</scope>
    <source>
        <strain evidence="11 12">B8</strain>
    </source>
</reference>
<evidence type="ECO:0000256" key="10">
    <source>
        <dbReference type="HAMAP-Rule" id="MF_01043"/>
    </source>
</evidence>
<evidence type="ECO:0000256" key="9">
    <source>
        <dbReference type="ARBA" id="ARBA00023264"/>
    </source>
</evidence>
<feature type="transmembrane region" description="Helical" evidence="10">
    <location>
        <begin position="153"/>
        <end position="176"/>
    </location>
</feature>
<evidence type="ECO:0000256" key="1">
    <source>
        <dbReference type="ARBA" id="ARBA00022475"/>
    </source>
</evidence>
<feature type="transmembrane region" description="Helical" evidence="10">
    <location>
        <begin position="84"/>
        <end position="102"/>
    </location>
</feature>
<dbReference type="HAMAP" id="MF_01043">
    <property type="entry name" value="PlsY"/>
    <property type="match status" value="1"/>
</dbReference>
<keyword evidence="9 10" id="KW-1208">Phospholipid metabolism</keyword>
<proteinExistence type="inferred from homology"/>
<dbReference type="PANTHER" id="PTHR30309">
    <property type="entry name" value="INNER MEMBRANE PROTEIN YGIH"/>
    <property type="match status" value="1"/>
</dbReference>
<organism evidence="11 12">
    <name type="scientific">Sphingomicrobium clamense</name>
    <dbReference type="NCBI Taxonomy" id="2851013"/>
    <lineage>
        <taxon>Bacteria</taxon>
        <taxon>Pseudomonadati</taxon>
        <taxon>Pseudomonadota</taxon>
        <taxon>Alphaproteobacteria</taxon>
        <taxon>Sphingomonadales</taxon>
        <taxon>Sphingomonadaceae</taxon>
        <taxon>Sphingomicrobium</taxon>
    </lineage>
</organism>
<keyword evidence="3 10" id="KW-0808">Transferase</keyword>
<evidence type="ECO:0000313" key="11">
    <source>
        <dbReference type="EMBL" id="MBW0144862.1"/>
    </source>
</evidence>
<comment type="similarity">
    <text evidence="10">Belongs to the PlsY family.</text>
</comment>
<keyword evidence="7 10" id="KW-0472">Membrane</keyword>
<dbReference type="Pfam" id="PF02660">
    <property type="entry name" value="G3P_acyltransf"/>
    <property type="match status" value="1"/>
</dbReference>
<feature type="transmembrane region" description="Helical" evidence="10">
    <location>
        <begin position="109"/>
        <end position="133"/>
    </location>
</feature>
<feature type="transmembrane region" description="Helical" evidence="10">
    <location>
        <begin position="55"/>
        <end position="78"/>
    </location>
</feature>
<evidence type="ECO:0000256" key="6">
    <source>
        <dbReference type="ARBA" id="ARBA00023098"/>
    </source>
</evidence>
<name>A0ABS6V6Q1_9SPHN</name>
<dbReference type="SMART" id="SM01207">
    <property type="entry name" value="G3P_acyltransf"/>
    <property type="match status" value="1"/>
</dbReference>
<protein>
    <recommendedName>
        <fullName evidence="10">Glycerol-3-phosphate acyltransferase</fullName>
    </recommendedName>
    <alternativeName>
        <fullName evidence="10">Acyl-PO4 G3P acyltransferase</fullName>
    </alternativeName>
    <alternativeName>
        <fullName evidence="10">Acyl-phosphate--glycerol-3-phosphate acyltransferase</fullName>
    </alternativeName>
    <alternativeName>
        <fullName evidence="10">G3P acyltransferase</fullName>
        <shortName evidence="10">GPAT</shortName>
        <ecNumber evidence="10">2.3.1.275</ecNumber>
    </alternativeName>
    <alternativeName>
        <fullName evidence="10">Lysophosphatidic acid synthase</fullName>
        <shortName evidence="10">LPA synthase</shortName>
    </alternativeName>
</protein>
<comment type="pathway">
    <text evidence="10">Lipid metabolism; phospholipid metabolism.</text>
</comment>
<evidence type="ECO:0000256" key="8">
    <source>
        <dbReference type="ARBA" id="ARBA00023209"/>
    </source>
</evidence>
<evidence type="ECO:0000256" key="3">
    <source>
        <dbReference type="ARBA" id="ARBA00022679"/>
    </source>
</evidence>
<keyword evidence="4 10" id="KW-0812">Transmembrane</keyword>
<keyword evidence="2 10" id="KW-0444">Lipid biosynthesis</keyword>
<evidence type="ECO:0000256" key="7">
    <source>
        <dbReference type="ARBA" id="ARBA00023136"/>
    </source>
</evidence>
<comment type="catalytic activity">
    <reaction evidence="10">
        <text>an acyl phosphate + sn-glycerol 3-phosphate = a 1-acyl-sn-glycero-3-phosphate + phosphate</text>
        <dbReference type="Rhea" id="RHEA:34075"/>
        <dbReference type="ChEBI" id="CHEBI:43474"/>
        <dbReference type="ChEBI" id="CHEBI:57597"/>
        <dbReference type="ChEBI" id="CHEBI:57970"/>
        <dbReference type="ChEBI" id="CHEBI:59918"/>
        <dbReference type="EC" id="2.3.1.275"/>
    </reaction>
</comment>
<evidence type="ECO:0000256" key="4">
    <source>
        <dbReference type="ARBA" id="ARBA00022692"/>
    </source>
</evidence>